<dbReference type="EMBL" id="CP134081">
    <property type="protein sequence ID" value="WNC11155.1"/>
    <property type="molecule type" value="Genomic_DNA"/>
</dbReference>
<dbReference type="AlphaFoldDB" id="A0AAJ6MUY5"/>
<dbReference type="Gene3D" id="3.40.50.1820">
    <property type="entry name" value="alpha/beta hydrolase"/>
    <property type="match status" value="1"/>
</dbReference>
<dbReference type="RefSeq" id="WP_134723319.1">
    <property type="nucleotide sequence ID" value="NZ_CP134081.1"/>
</dbReference>
<keyword evidence="2" id="KW-0378">Hydrolase</keyword>
<dbReference type="Pfam" id="PF12697">
    <property type="entry name" value="Abhydrolase_6"/>
    <property type="match status" value="1"/>
</dbReference>
<protein>
    <submittedName>
        <fullName evidence="2">Alpha/beta fold hydrolase</fullName>
    </submittedName>
</protein>
<evidence type="ECO:0000313" key="3">
    <source>
        <dbReference type="Proteomes" id="UP001258207"/>
    </source>
</evidence>
<dbReference type="PANTHER" id="PTHR43798:SF33">
    <property type="entry name" value="HYDROLASE, PUTATIVE (AFU_ORTHOLOGUE AFUA_2G14860)-RELATED"/>
    <property type="match status" value="1"/>
</dbReference>
<organism evidence="2 3">
    <name type="scientific">Pseudomonas coleopterorum</name>
    <dbReference type="NCBI Taxonomy" id="1605838"/>
    <lineage>
        <taxon>Bacteria</taxon>
        <taxon>Pseudomonadati</taxon>
        <taxon>Pseudomonadota</taxon>
        <taxon>Gammaproteobacteria</taxon>
        <taxon>Pseudomonadales</taxon>
        <taxon>Pseudomonadaceae</taxon>
        <taxon>Pseudomonas</taxon>
    </lineage>
</organism>
<feature type="domain" description="AB hydrolase-1" evidence="1">
    <location>
        <begin position="34"/>
        <end position="251"/>
    </location>
</feature>
<dbReference type="SUPFAM" id="SSF53474">
    <property type="entry name" value="alpha/beta-Hydrolases"/>
    <property type="match status" value="1"/>
</dbReference>
<dbReference type="InterPro" id="IPR050266">
    <property type="entry name" value="AB_hydrolase_sf"/>
</dbReference>
<proteinExistence type="predicted"/>
<evidence type="ECO:0000259" key="1">
    <source>
        <dbReference type="Pfam" id="PF12697"/>
    </source>
</evidence>
<dbReference type="Proteomes" id="UP001258207">
    <property type="component" value="Chromosome"/>
</dbReference>
<accession>A0AAJ6MUY5</accession>
<dbReference type="PANTHER" id="PTHR43798">
    <property type="entry name" value="MONOACYLGLYCEROL LIPASE"/>
    <property type="match status" value="1"/>
</dbReference>
<dbReference type="InterPro" id="IPR029058">
    <property type="entry name" value="AB_hydrolase_fold"/>
</dbReference>
<sequence>MSCEIVVQPDLLDLGETRIEYRHLPATIPARPTLVLLHEGLGCAAQWRDFPEQLLAATGCGVLVYSRQGYGRSNPVNLPRPLDYLTQDGPAELARVLDVLSLDDVVLLGHSDGASIVLAYAALNDPRVRGSIALAPHVLVEARTLAGIRQTTAQWEAGRLREQLMRHHGANVNGAFHGWSDSWLHPDFSLEPLVARLGEIARPLLVIQGRDDQYATPEQLAAIDAHVTAPCRCVLLNDCQHFPQREATQETLRLIVDFVAALTEDRDAQAASVIS</sequence>
<dbReference type="InterPro" id="IPR000073">
    <property type="entry name" value="AB_hydrolase_1"/>
</dbReference>
<dbReference type="GO" id="GO:0016787">
    <property type="term" value="F:hydrolase activity"/>
    <property type="evidence" value="ECO:0007669"/>
    <property type="project" value="UniProtKB-KW"/>
</dbReference>
<evidence type="ECO:0000313" key="2">
    <source>
        <dbReference type="EMBL" id="WNC11155.1"/>
    </source>
</evidence>
<dbReference type="GO" id="GO:0016020">
    <property type="term" value="C:membrane"/>
    <property type="evidence" value="ECO:0007669"/>
    <property type="project" value="TreeGrafter"/>
</dbReference>
<reference evidence="2" key="1">
    <citation type="submission" date="2023-09" db="EMBL/GenBank/DDBJ databases">
        <title>First report of Pseudomonas coleopterorum DJ13 causing leaf spot on Rhododendron pulchrum Sweet in China.</title>
        <authorList>
            <person name="Zhang Y."/>
        </authorList>
    </citation>
    <scope>NUCLEOTIDE SEQUENCE</scope>
    <source>
        <strain evidence="2">DJ13</strain>
    </source>
</reference>
<gene>
    <name evidence="2" type="ORF">RI108_07005</name>
</gene>
<name>A0AAJ6MUY5_9PSED</name>